<keyword evidence="6" id="KW-0028">Amino-acid biosynthesis</keyword>
<evidence type="ECO:0000256" key="3">
    <source>
        <dbReference type="ARBA" id="ARBA00023004"/>
    </source>
</evidence>
<dbReference type="NCBIfam" id="NF040615">
    <property type="entry name" value="HacA_Meth"/>
    <property type="match status" value="1"/>
</dbReference>
<keyword evidence="5 6" id="KW-0456">Lyase</keyword>
<evidence type="ECO:0000259" key="7">
    <source>
        <dbReference type="Pfam" id="PF00330"/>
    </source>
</evidence>
<dbReference type="InterPro" id="IPR015931">
    <property type="entry name" value="Acnase/IPM_dHydase_lsu_aba_1/3"/>
</dbReference>
<dbReference type="PRINTS" id="PR00415">
    <property type="entry name" value="ACONITASE"/>
</dbReference>
<dbReference type="EMBL" id="LWMV01000094">
    <property type="protein sequence ID" value="KZX14431.1"/>
    <property type="molecule type" value="Genomic_DNA"/>
</dbReference>
<dbReference type="SUPFAM" id="SSF53732">
    <property type="entry name" value="Aconitase iron-sulfur domain"/>
    <property type="match status" value="1"/>
</dbReference>
<reference evidence="8 9" key="1">
    <citation type="submission" date="2016-04" db="EMBL/GenBank/DDBJ databases">
        <title>Genome sequence of Methanobrevibacter curvatus DSM 11111.</title>
        <authorList>
            <person name="Poehlein A."/>
            <person name="Seedorf H."/>
            <person name="Daniel R."/>
        </authorList>
    </citation>
    <scope>NUCLEOTIDE SEQUENCE [LARGE SCALE GENOMIC DNA]</scope>
    <source>
        <strain evidence="8 9">DSM 11111</strain>
    </source>
</reference>
<comment type="caution">
    <text evidence="8">The sequence shown here is derived from an EMBL/GenBank/DDBJ whole genome shotgun (WGS) entry which is preliminary data.</text>
</comment>
<comment type="pathway">
    <text evidence="6">Amino-acid biosynthesis; L-leucine biosynthesis; L-leucine from 3-methyl-2-oxobutanoate: step 2/4.</text>
</comment>
<dbReference type="InterPro" id="IPR011826">
    <property type="entry name" value="HAcnase/IPMdehydase_lsu_prok"/>
</dbReference>
<evidence type="ECO:0000256" key="2">
    <source>
        <dbReference type="ARBA" id="ARBA00022723"/>
    </source>
</evidence>
<dbReference type="InterPro" id="IPR018136">
    <property type="entry name" value="Aconitase_4Fe-4S_BS"/>
</dbReference>
<protein>
    <recommendedName>
        <fullName evidence="6">3-isopropylmalate dehydratase large subunit</fullName>
        <ecNumber evidence="6">4.2.1.33</ecNumber>
    </recommendedName>
    <alternativeName>
        <fullName evidence="6">Alpha-IPM isomerase</fullName>
        <shortName evidence="6">IPMI</shortName>
    </alternativeName>
    <alternativeName>
        <fullName evidence="6">Isopropylmalate isomerase</fullName>
    </alternativeName>
</protein>
<dbReference type="GO" id="GO:0009098">
    <property type="term" value="P:L-leucine biosynthetic process"/>
    <property type="evidence" value="ECO:0007669"/>
    <property type="project" value="UniProtKB-UniRule"/>
</dbReference>
<evidence type="ECO:0000256" key="6">
    <source>
        <dbReference type="HAMAP-Rule" id="MF_01027"/>
    </source>
</evidence>
<accession>A0A166CF03</accession>
<keyword evidence="9" id="KW-1185">Reference proteome</keyword>
<dbReference type="NCBIfam" id="NF001614">
    <property type="entry name" value="PRK00402.1"/>
    <property type="match status" value="1"/>
</dbReference>
<keyword evidence="1 6" id="KW-0004">4Fe-4S</keyword>
<keyword evidence="4 6" id="KW-0411">Iron-sulfur</keyword>
<dbReference type="PROSITE" id="PS00450">
    <property type="entry name" value="ACONITASE_1"/>
    <property type="match status" value="1"/>
</dbReference>
<dbReference type="STRING" id="49547.MBCUR_04790"/>
<feature type="binding site" evidence="6">
    <location>
        <position position="368"/>
    </location>
    <ligand>
        <name>[4Fe-4S] cluster</name>
        <dbReference type="ChEBI" id="CHEBI:49883"/>
    </ligand>
</feature>
<dbReference type="Gene3D" id="3.30.499.10">
    <property type="entry name" value="Aconitase, domain 3"/>
    <property type="match status" value="2"/>
</dbReference>
<dbReference type="PANTHER" id="PTHR43822">
    <property type="entry name" value="HOMOACONITASE, MITOCHONDRIAL-RELATED"/>
    <property type="match status" value="1"/>
</dbReference>
<keyword evidence="3 6" id="KW-0408">Iron</keyword>
<sequence length="427" mass="46688">MIAFCDTMTITEKILSEANKKVVKPGEIIEVDVDFVMSHDGTSPPAIRSFEKIADKVWDREKIAIIFDHNIPANTIGSAEFQKVARNFSKKQKLSHFYSHGEGICHQVLPEKGLVEPGMVIVGADSHTCTYGAFGAFSTGMGATDIAMIYATGKTWFMVPESFKIEINGKLSNDTSSKDIILNIIGKIGSEGATYKSCEFCGKTVEEMDVSGRMTITNMAIEMGGKNGIMEPNQNTLKFLSERTGKNPSEFKIFKSDHDSQYEKEFYFDISELEPQISCPNDVDNVKPISKVTGTHIDQGFIGSCTNGRLEDLKDAYEILKGNEIHSDVRLIIAPASAEIYKKAIDLGYINQFIESGAIVCNPGCGPCLGGHMGVLTKGETSISTTNRNFKGRMGDSESEVYLSNAKVVAASALKGYIESPSDIRLE</sequence>
<keyword evidence="2 6" id="KW-0479">Metal-binding</keyword>
<dbReference type="NCBIfam" id="TIGR01343">
    <property type="entry name" value="hacA_fam"/>
    <property type="match status" value="1"/>
</dbReference>
<dbReference type="Pfam" id="PF00330">
    <property type="entry name" value="Aconitase"/>
    <property type="match status" value="1"/>
</dbReference>
<dbReference type="InterPro" id="IPR036008">
    <property type="entry name" value="Aconitase_4Fe-4S_dom"/>
</dbReference>
<dbReference type="PATRIC" id="fig|49547.3.peg.502"/>
<dbReference type="Proteomes" id="UP000077245">
    <property type="component" value="Unassembled WGS sequence"/>
</dbReference>
<comment type="function">
    <text evidence="6">Catalyzes the isomerization between 2-isopropylmalate and 3-isopropylmalate, via the formation of 2-isopropylmaleate.</text>
</comment>
<dbReference type="NCBIfam" id="TIGR02086">
    <property type="entry name" value="IPMI_arch"/>
    <property type="match status" value="1"/>
</dbReference>
<gene>
    <name evidence="8" type="primary">dmdA_1</name>
    <name evidence="6" type="synonym">leuC</name>
    <name evidence="8" type="ORF">MBCUR_04790</name>
</gene>
<comment type="similarity">
    <text evidence="6">Belongs to the aconitase/IPM isomerase family. LeuC type 2 subfamily.</text>
</comment>
<dbReference type="InterPro" id="IPR033941">
    <property type="entry name" value="IPMI_cat"/>
</dbReference>
<dbReference type="GO" id="GO:0003861">
    <property type="term" value="F:3-isopropylmalate dehydratase activity"/>
    <property type="evidence" value="ECO:0007669"/>
    <property type="project" value="UniProtKB-UniRule"/>
</dbReference>
<evidence type="ECO:0000313" key="9">
    <source>
        <dbReference type="Proteomes" id="UP000077245"/>
    </source>
</evidence>
<dbReference type="PANTHER" id="PTHR43822:SF2">
    <property type="entry name" value="HOMOACONITASE, MITOCHONDRIAL"/>
    <property type="match status" value="1"/>
</dbReference>
<keyword evidence="6" id="KW-0432">Leucine biosynthesis</keyword>
<feature type="domain" description="Aconitase/3-isopropylmalate dehydratase large subunit alpha/beta/alpha" evidence="7">
    <location>
        <begin position="13"/>
        <end position="292"/>
    </location>
</feature>
<name>A0A166CF03_9EURY</name>
<comment type="catalytic activity">
    <reaction evidence="6">
        <text>(2R,3S)-3-isopropylmalate = (2S)-2-isopropylmalate</text>
        <dbReference type="Rhea" id="RHEA:32287"/>
        <dbReference type="ChEBI" id="CHEBI:1178"/>
        <dbReference type="ChEBI" id="CHEBI:35121"/>
        <dbReference type="EC" id="4.2.1.33"/>
    </reaction>
</comment>
<feature type="binding site" evidence="6">
    <location>
        <position position="305"/>
    </location>
    <ligand>
        <name>[4Fe-4S] cluster</name>
        <dbReference type="ChEBI" id="CHEBI:49883"/>
    </ligand>
</feature>
<dbReference type="CDD" id="cd01583">
    <property type="entry name" value="IPMI"/>
    <property type="match status" value="1"/>
</dbReference>
<dbReference type="GO" id="GO:0046872">
    <property type="term" value="F:metal ion binding"/>
    <property type="evidence" value="ECO:0007669"/>
    <property type="project" value="UniProtKB-KW"/>
</dbReference>
<evidence type="ECO:0000313" key="8">
    <source>
        <dbReference type="EMBL" id="KZX14431.1"/>
    </source>
</evidence>
<dbReference type="UniPathway" id="UPA00048">
    <property type="reaction ID" value="UER00071"/>
</dbReference>
<proteinExistence type="inferred from homology"/>
<dbReference type="GO" id="GO:0051539">
    <property type="term" value="F:4 iron, 4 sulfur cluster binding"/>
    <property type="evidence" value="ECO:0007669"/>
    <property type="project" value="UniProtKB-KW"/>
</dbReference>
<evidence type="ECO:0000256" key="5">
    <source>
        <dbReference type="ARBA" id="ARBA00023239"/>
    </source>
</evidence>
<dbReference type="InterPro" id="IPR050067">
    <property type="entry name" value="IPM_dehydratase_rel_enz"/>
</dbReference>
<organism evidence="8 9">
    <name type="scientific">Methanobrevibacter curvatus</name>
    <dbReference type="NCBI Taxonomy" id="49547"/>
    <lineage>
        <taxon>Archaea</taxon>
        <taxon>Methanobacteriati</taxon>
        <taxon>Methanobacteriota</taxon>
        <taxon>Methanomada group</taxon>
        <taxon>Methanobacteria</taxon>
        <taxon>Methanobacteriales</taxon>
        <taxon>Methanobacteriaceae</taxon>
        <taxon>Methanobrevibacter</taxon>
    </lineage>
</organism>
<evidence type="ECO:0000256" key="4">
    <source>
        <dbReference type="ARBA" id="ARBA00023014"/>
    </source>
</evidence>
<dbReference type="InterPro" id="IPR006251">
    <property type="entry name" value="Homoacnase/IPMdehydase_lsu"/>
</dbReference>
<keyword evidence="6" id="KW-0100">Branched-chain amino acid biosynthesis</keyword>
<dbReference type="InterPro" id="IPR001030">
    <property type="entry name" value="Acoase/IPM_deHydtase_lsu_aba"/>
</dbReference>
<evidence type="ECO:0000256" key="1">
    <source>
        <dbReference type="ARBA" id="ARBA00022485"/>
    </source>
</evidence>
<comment type="cofactor">
    <cofactor evidence="6">
        <name>[4Fe-4S] cluster</name>
        <dbReference type="ChEBI" id="CHEBI:49883"/>
    </cofactor>
    <text evidence="6">Binds 1 [4Fe-4S] cluster per subunit.</text>
</comment>
<feature type="binding site" evidence="6">
    <location>
        <position position="365"/>
    </location>
    <ligand>
        <name>[4Fe-4S] cluster</name>
        <dbReference type="ChEBI" id="CHEBI:49883"/>
    </ligand>
</feature>
<dbReference type="HAMAP" id="MF_01027">
    <property type="entry name" value="LeuC_type2"/>
    <property type="match status" value="1"/>
</dbReference>
<dbReference type="PROSITE" id="PS01244">
    <property type="entry name" value="ACONITASE_2"/>
    <property type="match status" value="1"/>
</dbReference>
<dbReference type="AlphaFoldDB" id="A0A166CF03"/>
<comment type="subunit">
    <text evidence="6">Heterodimer of LeuC and LeuD.</text>
</comment>
<dbReference type="EC" id="4.2.1.33" evidence="6"/>